<reference evidence="3" key="1">
    <citation type="journal article" date="2019" name="Int. J. Syst. Evol. Microbiol.">
        <title>The Global Catalogue of Microorganisms (GCM) 10K type strain sequencing project: providing services to taxonomists for standard genome sequencing and annotation.</title>
        <authorList>
            <consortium name="The Broad Institute Genomics Platform"/>
            <consortium name="The Broad Institute Genome Sequencing Center for Infectious Disease"/>
            <person name="Wu L."/>
            <person name="Ma J."/>
        </authorList>
    </citation>
    <scope>NUCLEOTIDE SEQUENCE [LARGE SCALE GENOMIC DNA]</scope>
    <source>
        <strain evidence="3">JCM 13249</strain>
    </source>
</reference>
<keyword evidence="3" id="KW-1185">Reference proteome</keyword>
<sequence>MTLISRIPLIRRIGLMALVTTLVAATAACGSDEPQTGELTVDDTGKLSETAKVTVTIPNKSTSIIPWLMEDAFGEFKKRNIDLEVKVLKSSDAMVLLAKGEIDGIHTGLSAGLLNAITGGAEIRAVMPSGYEPDDGQSGWYVSTKALNGRTFEPSMMKGQSFASGQGASGTVVLGLAGLLATAGMTLADVNVKTLASPDIATALENGAIFGGSVVPPFNAALEEKKAAVRVAPNSPADHPSGVILFGPSLLTDRPAVGKAVVSALLATFGHMQGDYVNDPTTGPLIAKALDQSWDTVKAGGPGKILKLKPEFPANYIVTYEQVWRQVDGTLNYSGSIDPAKVLDTTFLDWATARVS</sequence>
<accession>A0ABP4VUN9</accession>
<dbReference type="Gene3D" id="3.40.190.10">
    <property type="entry name" value="Periplasmic binding protein-like II"/>
    <property type="match status" value="2"/>
</dbReference>
<name>A0ABP4VUN9_9ACTN</name>
<dbReference type="Proteomes" id="UP001500655">
    <property type="component" value="Unassembled WGS sequence"/>
</dbReference>
<evidence type="ECO:0000256" key="1">
    <source>
        <dbReference type="SAM" id="SignalP"/>
    </source>
</evidence>
<organism evidence="2 3">
    <name type="scientific">Luedemannella helvata</name>
    <dbReference type="NCBI Taxonomy" id="349315"/>
    <lineage>
        <taxon>Bacteria</taxon>
        <taxon>Bacillati</taxon>
        <taxon>Actinomycetota</taxon>
        <taxon>Actinomycetes</taxon>
        <taxon>Micromonosporales</taxon>
        <taxon>Micromonosporaceae</taxon>
        <taxon>Luedemannella</taxon>
    </lineage>
</organism>
<dbReference type="EMBL" id="BAAALS010000002">
    <property type="protein sequence ID" value="GAA1738566.1"/>
    <property type="molecule type" value="Genomic_DNA"/>
</dbReference>
<feature type="signal peptide" evidence="1">
    <location>
        <begin position="1"/>
        <end position="27"/>
    </location>
</feature>
<dbReference type="PANTHER" id="PTHR30024">
    <property type="entry name" value="ALIPHATIC SULFONATES-BINDING PROTEIN-RELATED"/>
    <property type="match status" value="1"/>
</dbReference>
<gene>
    <name evidence="2" type="ORF">GCM10009681_06670</name>
</gene>
<proteinExistence type="predicted"/>
<protein>
    <submittedName>
        <fullName evidence="2">ABC transporter substrate-binding protein</fullName>
    </submittedName>
</protein>
<dbReference type="SUPFAM" id="SSF53850">
    <property type="entry name" value="Periplasmic binding protein-like II"/>
    <property type="match status" value="1"/>
</dbReference>
<dbReference type="PROSITE" id="PS51257">
    <property type="entry name" value="PROKAR_LIPOPROTEIN"/>
    <property type="match status" value="1"/>
</dbReference>
<keyword evidence="1" id="KW-0732">Signal</keyword>
<evidence type="ECO:0000313" key="2">
    <source>
        <dbReference type="EMBL" id="GAA1738566.1"/>
    </source>
</evidence>
<evidence type="ECO:0000313" key="3">
    <source>
        <dbReference type="Proteomes" id="UP001500655"/>
    </source>
</evidence>
<comment type="caution">
    <text evidence="2">The sequence shown here is derived from an EMBL/GenBank/DDBJ whole genome shotgun (WGS) entry which is preliminary data.</text>
</comment>
<dbReference type="Pfam" id="PF13379">
    <property type="entry name" value="NMT1_2"/>
    <property type="match status" value="1"/>
</dbReference>
<feature type="chain" id="PRO_5047128380" evidence="1">
    <location>
        <begin position="28"/>
        <end position="356"/>
    </location>
</feature>